<dbReference type="GO" id="GO:0016020">
    <property type="term" value="C:membrane"/>
    <property type="evidence" value="ECO:0007669"/>
    <property type="project" value="TreeGrafter"/>
</dbReference>
<dbReference type="PATRIC" id="fig|1150600.3.peg.70"/>
<dbReference type="Gene3D" id="3.20.20.370">
    <property type="entry name" value="Glycoside hydrolase/deacetylase"/>
    <property type="match status" value="1"/>
</dbReference>
<gene>
    <name evidence="2" type="ORF">ADIARSV_0072</name>
</gene>
<dbReference type="STRING" id="1150600.ADIARSV_0072"/>
<dbReference type="Pfam" id="PF01522">
    <property type="entry name" value="Polysacc_deac_1"/>
    <property type="match status" value="1"/>
</dbReference>
<dbReference type="InterPro" id="IPR050248">
    <property type="entry name" value="Polysacc_deacetylase_ArnD"/>
</dbReference>
<dbReference type="Proteomes" id="UP000014174">
    <property type="component" value="Unassembled WGS sequence"/>
</dbReference>
<dbReference type="InterPro" id="IPR002509">
    <property type="entry name" value="NODB_dom"/>
</dbReference>
<evidence type="ECO:0000313" key="3">
    <source>
        <dbReference type="Proteomes" id="UP000014174"/>
    </source>
</evidence>
<sequence length="198" mass="23317">MILKKHHIPASFFFTGNFYSNPEFETLIKNLKKDGHYLGPHSDKHLLYADWIKRDSLLVDSQEFKKDLLANFDKMKKFGIKKQDVPYYIPPYEWYNKTTVLWAKKQGLQTFNFSPGTQSNADYTYPAMGKSYRSSEEIYQSIIQYEATAGHGLNGFILLIHIGTDPRRTDKFYNKLDQLLKELEHKNYSFLRINDLLK</sequence>
<proteinExistence type="predicted"/>
<dbReference type="GO" id="GO:0005975">
    <property type="term" value="P:carbohydrate metabolic process"/>
    <property type="evidence" value="ECO:0007669"/>
    <property type="project" value="InterPro"/>
</dbReference>
<protein>
    <recommendedName>
        <fullName evidence="1">NodB homology domain-containing protein</fullName>
    </recommendedName>
</protein>
<comment type="caution">
    <text evidence="2">The sequence shown here is derived from an EMBL/GenBank/DDBJ whole genome shotgun (WGS) entry which is preliminary data.</text>
</comment>
<dbReference type="RefSeq" id="WP_016193329.1">
    <property type="nucleotide sequence ID" value="NZ_AQPN01000002.1"/>
</dbReference>
<dbReference type="AlphaFoldDB" id="R9H691"/>
<evidence type="ECO:0000313" key="2">
    <source>
        <dbReference type="EMBL" id="EOR96649.1"/>
    </source>
</evidence>
<dbReference type="PANTHER" id="PTHR10587:SF78">
    <property type="entry name" value="PEPTIDOGLYCAN-N-ACETYLMURAMIC ACID DEACETYLASE PDAA"/>
    <property type="match status" value="1"/>
</dbReference>
<dbReference type="eggNOG" id="COG0726">
    <property type="taxonomic scope" value="Bacteria"/>
</dbReference>
<dbReference type="SUPFAM" id="SSF88713">
    <property type="entry name" value="Glycoside hydrolase/deacetylase"/>
    <property type="match status" value="1"/>
</dbReference>
<dbReference type="PANTHER" id="PTHR10587">
    <property type="entry name" value="GLYCOSYL TRANSFERASE-RELATED"/>
    <property type="match status" value="1"/>
</dbReference>
<dbReference type="EMBL" id="AQPN01000002">
    <property type="protein sequence ID" value="EOR96649.1"/>
    <property type="molecule type" value="Genomic_DNA"/>
</dbReference>
<accession>R9H691</accession>
<evidence type="ECO:0000259" key="1">
    <source>
        <dbReference type="PROSITE" id="PS51677"/>
    </source>
</evidence>
<dbReference type="PROSITE" id="PS51677">
    <property type="entry name" value="NODB"/>
    <property type="match status" value="1"/>
</dbReference>
<dbReference type="InterPro" id="IPR011330">
    <property type="entry name" value="Glyco_hydro/deAcase_b/a-brl"/>
</dbReference>
<dbReference type="CDD" id="cd10917">
    <property type="entry name" value="CE4_NodB_like_6s_7s"/>
    <property type="match status" value="1"/>
</dbReference>
<reference evidence="2 3" key="1">
    <citation type="journal article" date="2013" name="Genome Announc.">
        <title>Draft Genome Sequence of Arcticibacter svalbardensis Strain MN12-7T, a Member of the Family Sphingobacteriaceae Isolated from an Arctic Soil Sample.</title>
        <authorList>
            <person name="Shivaji S."/>
            <person name="Ara S."/>
            <person name="Prasad S."/>
            <person name="Manasa B.P."/>
            <person name="Begum Z."/>
            <person name="Singh A."/>
            <person name="Kumar Pinnaka A."/>
        </authorList>
    </citation>
    <scope>NUCLEOTIDE SEQUENCE [LARGE SCALE GENOMIC DNA]</scope>
    <source>
        <strain evidence="2 3">MN12-7</strain>
    </source>
</reference>
<keyword evidence="3" id="KW-1185">Reference proteome</keyword>
<organism evidence="2 3">
    <name type="scientific">Arcticibacter svalbardensis MN12-7</name>
    <dbReference type="NCBI Taxonomy" id="1150600"/>
    <lineage>
        <taxon>Bacteria</taxon>
        <taxon>Pseudomonadati</taxon>
        <taxon>Bacteroidota</taxon>
        <taxon>Sphingobacteriia</taxon>
        <taxon>Sphingobacteriales</taxon>
        <taxon>Sphingobacteriaceae</taxon>
        <taxon>Arcticibacter</taxon>
    </lineage>
</organism>
<name>R9H691_9SPHI</name>
<feature type="domain" description="NodB homology" evidence="1">
    <location>
        <begin position="1"/>
        <end position="191"/>
    </location>
</feature>
<dbReference type="GO" id="GO:0016810">
    <property type="term" value="F:hydrolase activity, acting on carbon-nitrogen (but not peptide) bonds"/>
    <property type="evidence" value="ECO:0007669"/>
    <property type="project" value="InterPro"/>
</dbReference>